<accession>A0ABU5DSM0</accession>
<keyword evidence="2 4" id="KW-0732">Signal</keyword>
<evidence type="ECO:0000313" key="5">
    <source>
        <dbReference type="EMBL" id="MDY0870386.1"/>
    </source>
</evidence>
<sequence>MFKFRMMTKAAMALAAALIVMPLVPSAMAQDATATAAIPVAIGIVNVQDVVKKSSAGQSLKKQADARRKQNQAELLAEEKKLRAENDALNAQRNAPDFATKQQAFQQKLAAWRQGAEQKSKAFEVAYGTAQKQIFETLQKVIGDIAVQKRLTLVLNKSVVIVSAQAWDISDSALAQLNKVLPAVKM</sequence>
<reference evidence="5 6" key="1">
    <citation type="journal article" date="2013" name="Antonie Van Leeuwenhoek">
        <title>Dongia rigui sp. nov., isolated from freshwater of a large wetland in Korea.</title>
        <authorList>
            <person name="Baik K.S."/>
            <person name="Hwang Y.M."/>
            <person name="Choi J.S."/>
            <person name="Kwon J."/>
            <person name="Seong C.N."/>
        </authorList>
    </citation>
    <scope>NUCLEOTIDE SEQUENCE [LARGE SCALE GENOMIC DNA]</scope>
    <source>
        <strain evidence="5 6">04SU4-P</strain>
    </source>
</reference>
<evidence type="ECO:0000313" key="6">
    <source>
        <dbReference type="Proteomes" id="UP001271769"/>
    </source>
</evidence>
<organism evidence="5 6">
    <name type="scientific">Dongia rigui</name>
    <dbReference type="NCBI Taxonomy" id="940149"/>
    <lineage>
        <taxon>Bacteria</taxon>
        <taxon>Pseudomonadati</taxon>
        <taxon>Pseudomonadota</taxon>
        <taxon>Alphaproteobacteria</taxon>
        <taxon>Rhodospirillales</taxon>
        <taxon>Dongiaceae</taxon>
        <taxon>Dongia</taxon>
    </lineage>
</organism>
<dbReference type="SUPFAM" id="SSF111384">
    <property type="entry name" value="OmpH-like"/>
    <property type="match status" value="1"/>
</dbReference>
<comment type="caution">
    <text evidence="5">The sequence shown here is derived from an EMBL/GenBank/DDBJ whole genome shotgun (WGS) entry which is preliminary data.</text>
</comment>
<name>A0ABU5DSM0_9PROT</name>
<evidence type="ECO:0000256" key="2">
    <source>
        <dbReference type="ARBA" id="ARBA00022729"/>
    </source>
</evidence>
<keyword evidence="3" id="KW-0175">Coiled coil</keyword>
<dbReference type="RefSeq" id="WP_320498590.1">
    <property type="nucleotide sequence ID" value="NZ_JAXCLX010000001.1"/>
</dbReference>
<proteinExistence type="inferred from homology"/>
<dbReference type="Proteomes" id="UP001271769">
    <property type="component" value="Unassembled WGS sequence"/>
</dbReference>
<dbReference type="PANTHER" id="PTHR35089">
    <property type="entry name" value="CHAPERONE PROTEIN SKP"/>
    <property type="match status" value="1"/>
</dbReference>
<comment type="similarity">
    <text evidence="1">Belongs to the Skp family.</text>
</comment>
<feature type="chain" id="PRO_5045254068" evidence="4">
    <location>
        <begin position="30"/>
        <end position="186"/>
    </location>
</feature>
<keyword evidence="6" id="KW-1185">Reference proteome</keyword>
<dbReference type="Pfam" id="PF03938">
    <property type="entry name" value="OmpH"/>
    <property type="match status" value="1"/>
</dbReference>
<feature type="coiled-coil region" evidence="3">
    <location>
        <begin position="61"/>
        <end position="92"/>
    </location>
</feature>
<dbReference type="Gene3D" id="3.30.910.20">
    <property type="entry name" value="Skp domain"/>
    <property type="match status" value="1"/>
</dbReference>
<dbReference type="InterPro" id="IPR005632">
    <property type="entry name" value="Chaperone_Skp"/>
</dbReference>
<dbReference type="PANTHER" id="PTHR35089:SF1">
    <property type="entry name" value="CHAPERONE PROTEIN SKP"/>
    <property type="match status" value="1"/>
</dbReference>
<dbReference type="InterPro" id="IPR024930">
    <property type="entry name" value="Skp_dom_sf"/>
</dbReference>
<protein>
    <submittedName>
        <fullName evidence="5">OmpH family outer membrane protein</fullName>
    </submittedName>
</protein>
<feature type="signal peptide" evidence="4">
    <location>
        <begin position="1"/>
        <end position="29"/>
    </location>
</feature>
<gene>
    <name evidence="5" type="ORF">SMD31_00545</name>
</gene>
<evidence type="ECO:0000256" key="1">
    <source>
        <dbReference type="ARBA" id="ARBA00009091"/>
    </source>
</evidence>
<dbReference type="EMBL" id="JAXCLX010000001">
    <property type="protein sequence ID" value="MDY0870386.1"/>
    <property type="molecule type" value="Genomic_DNA"/>
</dbReference>
<dbReference type="SMART" id="SM00935">
    <property type="entry name" value="OmpH"/>
    <property type="match status" value="1"/>
</dbReference>
<evidence type="ECO:0000256" key="4">
    <source>
        <dbReference type="SAM" id="SignalP"/>
    </source>
</evidence>
<evidence type="ECO:0000256" key="3">
    <source>
        <dbReference type="SAM" id="Coils"/>
    </source>
</evidence>